<name>A0A923N4T2_9BACT</name>
<dbReference type="Gene3D" id="1.10.390.10">
    <property type="entry name" value="Neutral Protease Domain 2"/>
    <property type="match status" value="1"/>
</dbReference>
<dbReference type="InterPro" id="IPR027268">
    <property type="entry name" value="Peptidase_M4/M1_CTD_sf"/>
</dbReference>
<feature type="domain" description="Peptidase M61 catalytic" evidence="1">
    <location>
        <begin position="292"/>
        <end position="348"/>
    </location>
</feature>
<dbReference type="SUPFAM" id="SSF55486">
    <property type="entry name" value="Metalloproteases ('zincins'), catalytic domain"/>
    <property type="match status" value="1"/>
</dbReference>
<dbReference type="Pfam" id="PF05299">
    <property type="entry name" value="Peptidase_M61"/>
    <property type="match status" value="1"/>
</dbReference>
<dbReference type="PROSITE" id="PS51257">
    <property type="entry name" value="PROKAR_LIPOPROTEIN"/>
    <property type="match status" value="1"/>
</dbReference>
<gene>
    <name evidence="3" type="ORF">H8S84_05170</name>
</gene>
<feature type="domain" description="Peptidase M61 N-terminal" evidence="2">
    <location>
        <begin position="66"/>
        <end position="187"/>
    </location>
</feature>
<accession>A0A923N4T2</accession>
<evidence type="ECO:0000259" key="1">
    <source>
        <dbReference type="Pfam" id="PF05299"/>
    </source>
</evidence>
<dbReference type="Proteomes" id="UP000603640">
    <property type="component" value="Unassembled WGS sequence"/>
</dbReference>
<evidence type="ECO:0000313" key="4">
    <source>
        <dbReference type="Proteomes" id="UP000603640"/>
    </source>
</evidence>
<protein>
    <recommendedName>
        <fullName evidence="5">Peptidase M61 catalytic domain-containing protein</fullName>
    </recommendedName>
</protein>
<evidence type="ECO:0000313" key="3">
    <source>
        <dbReference type="EMBL" id="MBC5992223.1"/>
    </source>
</evidence>
<reference evidence="3" key="1">
    <citation type="submission" date="2020-08" db="EMBL/GenBank/DDBJ databases">
        <title>Pontibacter sp. SD6 16S ribosomal RNA gene Genome sequencing and assembly.</title>
        <authorList>
            <person name="Kang M."/>
        </authorList>
    </citation>
    <scope>NUCLEOTIDE SEQUENCE</scope>
    <source>
        <strain evidence="3">SD6</strain>
    </source>
</reference>
<dbReference type="AlphaFoldDB" id="A0A923N4T2"/>
<dbReference type="Gene3D" id="2.60.40.3650">
    <property type="match status" value="1"/>
</dbReference>
<dbReference type="InterPro" id="IPR040756">
    <property type="entry name" value="Peptidase_M61_N"/>
</dbReference>
<dbReference type="EMBL" id="JACRVF010000001">
    <property type="protein sequence ID" value="MBC5992223.1"/>
    <property type="molecule type" value="Genomic_DNA"/>
</dbReference>
<organism evidence="3 4">
    <name type="scientific">Pontibacter cellulosilyticus</name>
    <dbReference type="NCBI Taxonomy" id="1720253"/>
    <lineage>
        <taxon>Bacteria</taxon>
        <taxon>Pseudomonadati</taxon>
        <taxon>Bacteroidota</taxon>
        <taxon>Cytophagia</taxon>
        <taxon>Cytophagales</taxon>
        <taxon>Hymenobacteraceae</taxon>
        <taxon>Pontibacter</taxon>
    </lineage>
</organism>
<dbReference type="InterPro" id="IPR007963">
    <property type="entry name" value="Peptidase_M61_catalytic"/>
</dbReference>
<dbReference type="Pfam" id="PF17899">
    <property type="entry name" value="Peptidase_M61_N"/>
    <property type="match status" value="1"/>
</dbReference>
<dbReference type="RefSeq" id="WP_187066178.1">
    <property type="nucleotide sequence ID" value="NZ_JACRVF010000001.1"/>
</dbReference>
<proteinExistence type="predicted"/>
<evidence type="ECO:0008006" key="5">
    <source>
        <dbReference type="Google" id="ProtNLM"/>
    </source>
</evidence>
<sequence>MKNIFTILFISLLILSCKQDQNDEAITYSIAFDNDNSKITKVKVEFTPQDSILFMDYGANNLEKRWATFIHNIKAVNDEGKLIKLEEIPDAKWKIHAPLNEKIVLTYDVYLDHEDYEWDGGIDGIAYTTDKGVFYTGRTLFIMNGEKRKNINVDFELPRNWKVTTPWTNNRDVASSYSVKNYTDLANAMLFAGKHKELSLKRDDFEFVFALGSTEIIKDEAVFKNLAEGVLDYYIELMGGIPKPSPDDPFKKMVVVISSHPSITDGEVVGNNVSILIQKDADQFSKTISRFIFAHEFFHLWNGKSFRPSSENAEWFKEGLTNYYTLKALHHVSFLTDESYLDFLGNFFYKRYNEDDGIGKLAIANGEEKHDHWGLVYGGGMLVGIAQDIIIRNATNNEKSMDDLMRGLLIKYGNRKDSYTIGELQNMMSELSGMEQTEFFNSYVLGTNKIPIDNYLTLAGLNASIENGHLIVSKKEHQTQKQQNIMKGLFGQ</sequence>
<comment type="caution">
    <text evidence="3">The sequence shown here is derived from an EMBL/GenBank/DDBJ whole genome shotgun (WGS) entry which is preliminary data.</text>
</comment>
<keyword evidence="4" id="KW-1185">Reference proteome</keyword>
<evidence type="ECO:0000259" key="2">
    <source>
        <dbReference type="Pfam" id="PF17899"/>
    </source>
</evidence>